<feature type="domain" description="Dynamin N-terminal" evidence="4">
    <location>
        <begin position="383"/>
        <end position="448"/>
    </location>
</feature>
<feature type="compositionally biased region" description="Polar residues" evidence="2">
    <location>
        <begin position="246"/>
        <end position="257"/>
    </location>
</feature>
<dbReference type="Gene3D" id="3.40.50.300">
    <property type="entry name" value="P-loop containing nucleotide triphosphate hydrolases"/>
    <property type="match status" value="1"/>
</dbReference>
<accession>A0A5B8ML89</accession>
<evidence type="ECO:0000259" key="4">
    <source>
        <dbReference type="Pfam" id="PF00350"/>
    </source>
</evidence>
<protein>
    <submittedName>
        <fullName evidence="5">P-loop-containing nucleoside triphosphate hydrolase</fullName>
    </submittedName>
</protein>
<evidence type="ECO:0000313" key="5">
    <source>
        <dbReference type="EMBL" id="QDZ21169.1"/>
    </source>
</evidence>
<dbReference type="OrthoDB" id="422720at2759"/>
<dbReference type="Proteomes" id="UP000316726">
    <property type="component" value="Chromosome 5"/>
</dbReference>
<dbReference type="SUPFAM" id="SSF52540">
    <property type="entry name" value="P-loop containing nucleoside triphosphate hydrolases"/>
    <property type="match status" value="1"/>
</dbReference>
<organism evidence="5 6">
    <name type="scientific">Chloropicon primus</name>
    <dbReference type="NCBI Taxonomy" id="1764295"/>
    <lineage>
        <taxon>Eukaryota</taxon>
        <taxon>Viridiplantae</taxon>
        <taxon>Chlorophyta</taxon>
        <taxon>Chloropicophyceae</taxon>
        <taxon>Chloropicales</taxon>
        <taxon>Chloropicaceae</taxon>
        <taxon>Chloropicon</taxon>
    </lineage>
</organism>
<dbReference type="InterPro" id="IPR045063">
    <property type="entry name" value="Dynamin_N"/>
</dbReference>
<keyword evidence="6" id="KW-1185">Reference proteome</keyword>
<keyword evidence="3" id="KW-1133">Transmembrane helix</keyword>
<dbReference type="CDD" id="cd09912">
    <property type="entry name" value="DLP_2"/>
    <property type="match status" value="1"/>
</dbReference>
<name>A0A5B8ML89_9CHLO</name>
<feature type="domain" description="Dynamin N-terminal" evidence="4">
    <location>
        <begin position="320"/>
        <end position="366"/>
    </location>
</feature>
<dbReference type="GO" id="GO:0031969">
    <property type="term" value="C:chloroplast membrane"/>
    <property type="evidence" value="ECO:0007669"/>
    <property type="project" value="TreeGrafter"/>
</dbReference>
<dbReference type="STRING" id="1764295.A0A5B8ML89"/>
<reference evidence="5 6" key="1">
    <citation type="submission" date="2018-07" db="EMBL/GenBank/DDBJ databases">
        <title>The complete nuclear genome of the prasinophyte Chloropicon primus (CCMP1205).</title>
        <authorList>
            <person name="Pombert J.-F."/>
            <person name="Otis C."/>
            <person name="Turmel M."/>
            <person name="Lemieux C."/>
        </authorList>
    </citation>
    <scope>NUCLEOTIDE SEQUENCE [LARGE SCALE GENOMIC DNA]</scope>
    <source>
        <strain evidence="5 6">CCMP1205</strain>
    </source>
</reference>
<evidence type="ECO:0000256" key="3">
    <source>
        <dbReference type="SAM" id="Phobius"/>
    </source>
</evidence>
<dbReference type="GO" id="GO:0010027">
    <property type="term" value="P:thylakoid membrane organization"/>
    <property type="evidence" value="ECO:0007669"/>
    <property type="project" value="TreeGrafter"/>
</dbReference>
<evidence type="ECO:0000256" key="1">
    <source>
        <dbReference type="SAM" id="Coils"/>
    </source>
</evidence>
<dbReference type="InterPro" id="IPR051943">
    <property type="entry name" value="TRAFAC_Dynamin-like_GTPase"/>
</dbReference>
<keyword evidence="3" id="KW-0472">Membrane</keyword>
<dbReference type="EMBL" id="CP031038">
    <property type="protein sequence ID" value="QDZ21169.1"/>
    <property type="molecule type" value="Genomic_DNA"/>
</dbReference>
<sequence>MNLPSPARRLQRLEVPCLVAKVTPEDVLGSSSAWRELQTCLRNTSEARSQGRGSGLSAVVIFGSDDANKLYEAGIKAKEVMKSFPAVPLLLHGRPDIAAACGCEGVVLSATDIPTVAARKILGNDESGDEQASIVVREVSDAETARTSAEQGASALLVDCSPGNEVDLDAIKSSQRGAASIPVLVSMGAGSEADGPAALEDIDGFVGDMGALTDLGNHFRGKGPGSKFADIFSNALLSREERESSANEGSSPDSFLTSPAKESGPDASAPKELKKGIEGGLRDLQAVVNEKAPRLIDGQEGNASTLISDALEALNEAILLVIVGEFNAGKSSVINALLREPMLPTGVVPTTNEICMIKYGDEMEMTQQEDGTFLKLVPCDMLKAMTIVDTPGTNVVLERQQKLTEDFIPKADLVLFTLSADRPLSESETKFMAFIKQWSKKIVFVLNKKELLTDQEVTEVSSFVQSNASQILGLQEPRIYPVSAKLEEENSADSGFGQLNQVIKDSTGAALGDGWKLKFQTALSLGQSLCNALKEQIRVKNEVLVQETKVVESIAKQMKKFSREMQRDANVQYSNMNRSMDSVFKATEELTDNLLSLNNAKDISGYISGKDTVKASPSAEILSNFEEALRTAVAEHRGWLLENCNQQLSYYSAFLNEKASDLASQKNNLSSSVQSSDGSLGAPVACELGELLKDRLNAEEALLSMSSEVLTEVYETSVKEAATTSFGTAGGAVVVALFLTFLLNSFTEDLVVLAFGAVVAYLSLQSIPLQRAQVNFSIRSKLQDYIKSLTDALKKDLEVAVEETSQRVEAMTVPVEEMISSEKDELERLRNQQEELESNFEDLLVKVSALKG</sequence>
<dbReference type="PANTHER" id="PTHR43681:SF1">
    <property type="entry name" value="SARCALUMENIN"/>
    <property type="match status" value="1"/>
</dbReference>
<dbReference type="PANTHER" id="PTHR43681">
    <property type="entry name" value="TRANSMEMBRANE GTPASE FZO"/>
    <property type="match status" value="1"/>
</dbReference>
<proteinExistence type="predicted"/>
<dbReference type="InterPro" id="IPR036206">
    <property type="entry name" value="ThiamineP_synth_sf"/>
</dbReference>
<dbReference type="AlphaFoldDB" id="A0A5B8ML89"/>
<evidence type="ECO:0000313" key="6">
    <source>
        <dbReference type="Proteomes" id="UP000316726"/>
    </source>
</evidence>
<feature type="transmembrane region" description="Helical" evidence="3">
    <location>
        <begin position="750"/>
        <end position="769"/>
    </location>
</feature>
<dbReference type="GO" id="GO:0016787">
    <property type="term" value="F:hydrolase activity"/>
    <property type="evidence" value="ECO:0007669"/>
    <property type="project" value="UniProtKB-KW"/>
</dbReference>
<feature type="transmembrane region" description="Helical" evidence="3">
    <location>
        <begin position="726"/>
        <end position="743"/>
    </location>
</feature>
<gene>
    <name evidence="5" type="ORF">A3770_05p36870</name>
</gene>
<dbReference type="SUPFAM" id="SSF51391">
    <property type="entry name" value="Thiamin phosphate synthase"/>
    <property type="match status" value="1"/>
</dbReference>
<keyword evidence="1" id="KW-0175">Coiled coil</keyword>
<keyword evidence="5" id="KW-0378">Hydrolase</keyword>
<keyword evidence="3" id="KW-0812">Transmembrane</keyword>
<dbReference type="Gene3D" id="3.20.20.70">
    <property type="entry name" value="Aldolase class I"/>
    <property type="match status" value="1"/>
</dbReference>
<dbReference type="Pfam" id="PF00350">
    <property type="entry name" value="Dynamin_N"/>
    <property type="match status" value="2"/>
</dbReference>
<evidence type="ECO:0000256" key="2">
    <source>
        <dbReference type="SAM" id="MobiDB-lite"/>
    </source>
</evidence>
<feature type="region of interest" description="Disordered" evidence="2">
    <location>
        <begin position="239"/>
        <end position="273"/>
    </location>
</feature>
<dbReference type="InterPro" id="IPR013785">
    <property type="entry name" value="Aldolase_TIM"/>
</dbReference>
<dbReference type="InterPro" id="IPR027417">
    <property type="entry name" value="P-loop_NTPase"/>
</dbReference>
<feature type="coiled-coil region" evidence="1">
    <location>
        <begin position="816"/>
        <end position="846"/>
    </location>
</feature>